<evidence type="ECO:0000256" key="2">
    <source>
        <dbReference type="ARBA" id="ARBA00022643"/>
    </source>
</evidence>
<feature type="domain" description="PAS" evidence="4">
    <location>
        <begin position="72"/>
        <end position="131"/>
    </location>
</feature>
<evidence type="ECO:0000259" key="4">
    <source>
        <dbReference type="PROSITE" id="PS50112"/>
    </source>
</evidence>
<dbReference type="CDD" id="cd00130">
    <property type="entry name" value="PAS"/>
    <property type="match status" value="1"/>
</dbReference>
<dbReference type="RefSeq" id="WP_013928581.1">
    <property type="nucleotide sequence ID" value="NC_015703.1"/>
</dbReference>
<reference evidence="6" key="1">
    <citation type="submission" date="2011-06" db="EMBL/GenBank/DDBJ databases">
        <title>The complete genome of chromosome of Runella slithyformis DSM 19594.</title>
        <authorList>
            <consortium name="US DOE Joint Genome Institute (JGI-PGF)"/>
            <person name="Lucas S."/>
            <person name="Han J."/>
            <person name="Lapidus A."/>
            <person name="Bruce D."/>
            <person name="Goodwin L."/>
            <person name="Pitluck S."/>
            <person name="Peters L."/>
            <person name="Kyrpides N."/>
            <person name="Mavromatis K."/>
            <person name="Ivanova N."/>
            <person name="Ovchinnikova G."/>
            <person name="Zhang X."/>
            <person name="Misra M."/>
            <person name="Detter J.C."/>
            <person name="Tapia R."/>
            <person name="Han C."/>
            <person name="Land M."/>
            <person name="Hauser L."/>
            <person name="Markowitz V."/>
            <person name="Cheng J.-F."/>
            <person name="Hugenholtz P."/>
            <person name="Woyke T."/>
            <person name="Wu D."/>
            <person name="Tindall B."/>
            <person name="Faehrich R."/>
            <person name="Brambilla E."/>
            <person name="Klenk H.-P."/>
            <person name="Eisen J.A."/>
        </authorList>
    </citation>
    <scope>NUCLEOTIDE SEQUENCE [LARGE SCALE GENOMIC DNA]</scope>
    <source>
        <strain evidence="6">ATCC 29530 / DSM 19594 / LMG 11500 / NCIMB 11436 / LSU 4</strain>
    </source>
</reference>
<name>A0A7U3ZL83_RUNSL</name>
<reference evidence="5 6" key="2">
    <citation type="journal article" date="2012" name="Stand. Genomic Sci.">
        <title>Complete genome sequence of the aquatic bacterium Runella slithyformis type strain (LSU 4(T)).</title>
        <authorList>
            <person name="Copeland A."/>
            <person name="Zhang X."/>
            <person name="Misra M."/>
            <person name="Lapidus A."/>
            <person name="Nolan M."/>
            <person name="Lucas S."/>
            <person name="Deshpande S."/>
            <person name="Cheng J.F."/>
            <person name="Tapia R."/>
            <person name="Goodwin L.A."/>
            <person name="Pitluck S."/>
            <person name="Liolios K."/>
            <person name="Pagani I."/>
            <person name="Ivanova N."/>
            <person name="Mikhailova N."/>
            <person name="Pati A."/>
            <person name="Chen A."/>
            <person name="Palaniappan K."/>
            <person name="Land M."/>
            <person name="Hauser L."/>
            <person name="Pan C."/>
            <person name="Jeffries C.D."/>
            <person name="Detter J.C."/>
            <person name="Brambilla E.M."/>
            <person name="Rohde M."/>
            <person name="Djao O.D."/>
            <person name="Goker M."/>
            <person name="Sikorski J."/>
            <person name="Tindall B.J."/>
            <person name="Woyke T."/>
            <person name="Bristow J."/>
            <person name="Eisen J.A."/>
            <person name="Markowitz V."/>
            <person name="Hugenholtz P."/>
            <person name="Kyrpides N.C."/>
            <person name="Klenk H.P."/>
            <person name="Mavromatis K."/>
        </authorList>
    </citation>
    <scope>NUCLEOTIDE SEQUENCE [LARGE SCALE GENOMIC DNA]</scope>
    <source>
        <strain evidence="6">ATCC 29530 / DSM 19594 / LMG 11500 / NCIMB 11436 / LSU 4</strain>
    </source>
</reference>
<evidence type="ECO:0000256" key="3">
    <source>
        <dbReference type="ARBA" id="ARBA00022991"/>
    </source>
</evidence>
<dbReference type="SUPFAM" id="SSF55785">
    <property type="entry name" value="PYP-like sensor domain (PAS domain)"/>
    <property type="match status" value="1"/>
</dbReference>
<keyword evidence="2" id="KW-0288">FMN</keyword>
<dbReference type="EMBL" id="CP002859">
    <property type="protein sequence ID" value="AEI49272.1"/>
    <property type="molecule type" value="Genomic_DNA"/>
</dbReference>
<dbReference type="SMART" id="SM00086">
    <property type="entry name" value="PAC"/>
    <property type="match status" value="1"/>
</dbReference>
<dbReference type="InterPro" id="IPR000014">
    <property type="entry name" value="PAS"/>
</dbReference>
<dbReference type="KEGG" id="rsi:Runsl_2884"/>
<protein>
    <submittedName>
        <fullName evidence="5">PAS sensor protein</fullName>
    </submittedName>
</protein>
<dbReference type="PANTHER" id="PTHR47429">
    <property type="entry name" value="PROTEIN TWIN LOV 1"/>
    <property type="match status" value="1"/>
</dbReference>
<evidence type="ECO:0000313" key="6">
    <source>
        <dbReference type="Proteomes" id="UP000000493"/>
    </source>
</evidence>
<keyword evidence="1" id="KW-0285">Flavoprotein</keyword>
<dbReference type="InterPro" id="IPR001610">
    <property type="entry name" value="PAC"/>
</dbReference>
<dbReference type="InterPro" id="IPR035965">
    <property type="entry name" value="PAS-like_dom_sf"/>
</dbReference>
<dbReference type="NCBIfam" id="TIGR00229">
    <property type="entry name" value="sensory_box"/>
    <property type="match status" value="1"/>
</dbReference>
<dbReference type="PANTHER" id="PTHR47429:SF2">
    <property type="entry name" value="PROTEIN TWIN LOV 1"/>
    <property type="match status" value="1"/>
</dbReference>
<dbReference type="AlphaFoldDB" id="A0A7U3ZL83"/>
<sequence>MFSTSAFANMIRQSYVQTEGDAPLFCWDIIQLNRATTTNTQQDFYGLKTIMATRQWSLNLNFRELLQNHYTIVITDPRQAIQWVSSSFQKMTGYSKLEAIGQKPSFLQGKNTDPQQLIYLREQLSAGLKTQTEIVNYRKNGEEYLCWIEALPVLNRKGELVNYLAIEKEVKQLG</sequence>
<gene>
    <name evidence="5" type="ordered locus">Runsl_2884</name>
</gene>
<organism evidence="5 6">
    <name type="scientific">Runella slithyformis (strain ATCC 29530 / DSM 19594 / LMG 11500 / NCIMB 11436 / LSU 4)</name>
    <dbReference type="NCBI Taxonomy" id="761193"/>
    <lineage>
        <taxon>Bacteria</taxon>
        <taxon>Pseudomonadati</taxon>
        <taxon>Bacteroidota</taxon>
        <taxon>Cytophagia</taxon>
        <taxon>Cytophagales</taxon>
        <taxon>Spirosomataceae</taxon>
        <taxon>Runella</taxon>
    </lineage>
</organism>
<dbReference type="Pfam" id="PF13426">
    <property type="entry name" value="PAS_9"/>
    <property type="match status" value="1"/>
</dbReference>
<proteinExistence type="predicted"/>
<dbReference type="Proteomes" id="UP000000493">
    <property type="component" value="Chromosome"/>
</dbReference>
<keyword evidence="6" id="KW-1185">Reference proteome</keyword>
<accession>A0A7U3ZL83</accession>
<dbReference type="PROSITE" id="PS50112">
    <property type="entry name" value="PAS"/>
    <property type="match status" value="1"/>
</dbReference>
<evidence type="ECO:0000313" key="5">
    <source>
        <dbReference type="EMBL" id="AEI49272.1"/>
    </source>
</evidence>
<keyword evidence="3" id="KW-0157">Chromophore</keyword>
<evidence type="ECO:0000256" key="1">
    <source>
        <dbReference type="ARBA" id="ARBA00022630"/>
    </source>
</evidence>
<dbReference type="Gene3D" id="3.30.450.20">
    <property type="entry name" value="PAS domain"/>
    <property type="match status" value="1"/>
</dbReference>